<reference evidence="2 3" key="1">
    <citation type="journal article" date="2012" name="J. Bacteriol.">
        <title>Genome Sequence of the Antarctic Psychrophile Bacterium Planococcus antarcticus DSM 14505.</title>
        <authorList>
            <person name="Margolles A."/>
            <person name="Gueimonde M."/>
            <person name="Sanchez B."/>
        </authorList>
    </citation>
    <scope>NUCLEOTIDE SEQUENCE [LARGE SCALE GENOMIC DNA]</scope>
    <source>
        <strain evidence="2 3">DSM 14505</strain>
    </source>
</reference>
<keyword evidence="1" id="KW-0175">Coiled coil</keyword>
<evidence type="ECO:0000313" key="3">
    <source>
        <dbReference type="Proteomes" id="UP000004725"/>
    </source>
</evidence>
<dbReference type="AlphaFoldDB" id="A0AA87IQG8"/>
<sequence length="392" mass="45819">MSKNTVDVVVVEEYQEEKNEEELEKEKMRMEEKKSKADELWTAVQVGDNKTLTTRVANILNRYPDTRDSDLTLQMRYWRVYDGVESENIDIKTMYGLEKLTSITRARAKIQNEYKLFQARDKVRQRRKTLEEQEKESQLLDKPSLGSIEVFSDETGKTDTYVFIAGIWFLNEQTTSKIQRDFFEWSRVKEKAGAKLPKEFHFKNLTSSNETELNLYKEFFDLIIRNGEMVSFKAVGANKTKLKRIGTSDLVMRLYYQFVRLGVQHEIKSERILLPKKINLTKDQDGESELVIESIKQEVGDNFKLHYDDRLIMDQLIAMEAHKSIFLQFADLFVASINRKYNNSGNNNKDKLADYILQSVHINEIKLAANKVEEKNIAAEDISDHSVLFLFD</sequence>
<feature type="coiled-coil region" evidence="1">
    <location>
        <begin position="11"/>
        <end position="40"/>
    </location>
</feature>
<comment type="caution">
    <text evidence="2">The sequence shown here is derived from an EMBL/GenBank/DDBJ whole genome shotgun (WGS) entry which is preliminary data.</text>
</comment>
<dbReference type="Proteomes" id="UP000004725">
    <property type="component" value="Unassembled WGS sequence"/>
</dbReference>
<dbReference type="Pfam" id="PF12686">
    <property type="entry name" value="DUF3800"/>
    <property type="match status" value="1"/>
</dbReference>
<accession>A0AA87IQG8</accession>
<dbReference type="RefSeq" id="WP_006828211.1">
    <property type="nucleotide sequence ID" value="NZ_AJYB01000003.1"/>
</dbReference>
<dbReference type="InterPro" id="IPR024524">
    <property type="entry name" value="DUF3800"/>
</dbReference>
<evidence type="ECO:0000256" key="1">
    <source>
        <dbReference type="SAM" id="Coils"/>
    </source>
</evidence>
<evidence type="ECO:0000313" key="2">
    <source>
        <dbReference type="EMBL" id="EIM08437.1"/>
    </source>
</evidence>
<organism evidence="2 3">
    <name type="scientific">Planococcus antarcticus DSM 14505</name>
    <dbReference type="NCBI Taxonomy" id="1185653"/>
    <lineage>
        <taxon>Bacteria</taxon>
        <taxon>Bacillati</taxon>
        <taxon>Bacillota</taxon>
        <taxon>Bacilli</taxon>
        <taxon>Bacillales</taxon>
        <taxon>Caryophanaceae</taxon>
        <taxon>Planococcus</taxon>
    </lineage>
</organism>
<dbReference type="PROSITE" id="PS50096">
    <property type="entry name" value="IQ"/>
    <property type="match status" value="1"/>
</dbReference>
<protein>
    <recommendedName>
        <fullName evidence="4">DUF3800 domain-containing protein</fullName>
    </recommendedName>
</protein>
<dbReference type="EMBL" id="AJYB01000003">
    <property type="protein sequence ID" value="EIM08437.1"/>
    <property type="molecule type" value="Genomic_DNA"/>
</dbReference>
<proteinExistence type="predicted"/>
<evidence type="ECO:0008006" key="4">
    <source>
        <dbReference type="Google" id="ProtNLM"/>
    </source>
</evidence>
<name>A0AA87IQG8_9BACL</name>
<gene>
    <name evidence="2" type="ORF">A1A1_00933</name>
</gene>